<dbReference type="Pfam" id="PF03632">
    <property type="entry name" value="Glyco_hydro_65m"/>
    <property type="match status" value="1"/>
</dbReference>
<dbReference type="InterPro" id="IPR012341">
    <property type="entry name" value="6hp_glycosidase-like_sf"/>
</dbReference>
<dbReference type="EMBL" id="CP012034">
    <property type="protein sequence ID" value="AKP66240.1"/>
    <property type="molecule type" value="Genomic_DNA"/>
</dbReference>
<dbReference type="AlphaFoldDB" id="A0A0H4QXN6"/>
<evidence type="ECO:0000313" key="5">
    <source>
        <dbReference type="Proteomes" id="UP000036106"/>
    </source>
</evidence>
<dbReference type="Proteomes" id="UP000036106">
    <property type="component" value="Chromosome"/>
</dbReference>
<sequence length="913" mass="104395">MKPLYLTVTDKHIRYSYEDSDDESTINKTYNINSARTLGENLDNFKLKLPKDFDVVVILNPIDVELRDTIVSCGNQPIDMGLTMENLLHIPTVGVHDVARLGLQQAVSTEIEHAGWHLEYYGSYSGKRQYGQESMQTIGNGYFGLRGSYVESRANDNYYPGTYVAGVFDQLTTNINNRDIVNEDLVNLPNAQFMTFSIDDSDPFELSPDVIDNVYRSLDMRTGVFTITMLISLPNGKKIKVTTKKAADMKNYHSYSLQYTVQPLNFSGEMKIYSEIDGSVENTNVERYRAFNGKHIVVDDTKVDGDRALLLAHTKNSNVNIAVGTRIQCPNIDGTELNSNRFQEKISQSIGFHVVEGRSYTVEKTVSIYTSLETDSSLEFAVNDHAYHKNFADAVANSMKCWQKIWSSEDIQLSGDITAQKLIRLNEFDTTVSAQQHVNQHLDASVGARGLNGEAYRGHIFWDEVFILPYYTMHYPDLTKSLLMYRYNRLGAAKKYAAENGYKGAMYPWQSAMYGDEQSQSMHLNPITNQWDPDNSRKQRHVSLAIAYNIWNYYNMTQDDDFINKYGLEMMLNIAKLWISMAEYDSKTKKYTIENVMGPDEFHEGYPDAKESGLKNNAYTNIMTSWLFSKITYLLNKEPQANIDENLKRADFTQDDIDSMDGIGHDLKLEFNKDGILGQFEGYFKLKDIDFDYYRRQYGDISRMDRILKAEGDSPDQYQLAKQADALMGLYNLRESTFMGILKDMGYPVENPEKFIKDNVNFYLQRTTHGSTLSRIVYSMLALKVNDKELSWKLFYQALTSDYYDIQGGTTAEGIHLGVMGATLNVITSYFAGVDFRGDELEVDPNFPDTWNTLQFNFLFRNIHYYFTVSTDTIIVKADQDSHILVQGEQIALNADEEKTINYNTGKKLDFAK</sequence>
<dbReference type="InterPro" id="IPR008928">
    <property type="entry name" value="6-hairpin_glycosidase_sf"/>
</dbReference>
<dbReference type="Pfam" id="PF03633">
    <property type="entry name" value="Glyco_hydro_65C"/>
    <property type="match status" value="1"/>
</dbReference>
<dbReference type="RefSeq" id="WP_048702508.1">
    <property type="nucleotide sequence ID" value="NZ_CP012034.1"/>
</dbReference>
<organism evidence="4 5">
    <name type="scientific">Companilactobacillus ginsenosidimutans</name>
    <dbReference type="NCBI Taxonomy" id="1007676"/>
    <lineage>
        <taxon>Bacteria</taxon>
        <taxon>Bacillati</taxon>
        <taxon>Bacillota</taxon>
        <taxon>Bacilli</taxon>
        <taxon>Lactobacillales</taxon>
        <taxon>Lactobacillaceae</taxon>
        <taxon>Companilactobacillus</taxon>
    </lineage>
</organism>
<dbReference type="SUPFAM" id="SSF74650">
    <property type="entry name" value="Galactose mutarotase-like"/>
    <property type="match status" value="1"/>
</dbReference>
<evidence type="ECO:0000313" key="4">
    <source>
        <dbReference type="EMBL" id="AKP66240.1"/>
    </source>
</evidence>
<dbReference type="InterPro" id="IPR005195">
    <property type="entry name" value="Glyco_hydro_65_M"/>
</dbReference>
<evidence type="ECO:0000259" key="1">
    <source>
        <dbReference type="Pfam" id="PF03632"/>
    </source>
</evidence>
<dbReference type="PANTHER" id="PTHR11051:SF8">
    <property type="entry name" value="PROTEIN-GLUCOSYLGALACTOSYLHYDROXYLYSINE GLUCOSIDASE"/>
    <property type="match status" value="1"/>
</dbReference>
<keyword evidence="5" id="KW-1185">Reference proteome</keyword>
<dbReference type="KEGG" id="lgn:ABM34_00860"/>
<feature type="domain" description="Glycoside hydrolase family 65 C-terminal" evidence="2">
    <location>
        <begin position="836"/>
        <end position="892"/>
    </location>
</feature>
<dbReference type="Gene3D" id="2.70.98.40">
    <property type="entry name" value="Glycoside hydrolase, family 65, N-terminal domain"/>
    <property type="match status" value="1"/>
</dbReference>
<accession>A0A0H4QXN6</accession>
<feature type="domain" description="Glycoside hydrolase family 65 central catalytic" evidence="1">
    <location>
        <begin position="435"/>
        <end position="824"/>
    </location>
</feature>
<dbReference type="STRING" id="1007676.ABM34_00860"/>
<dbReference type="InterPro" id="IPR005196">
    <property type="entry name" value="Glyco_hydro_65_N"/>
</dbReference>
<evidence type="ECO:0000259" key="2">
    <source>
        <dbReference type="Pfam" id="PF03633"/>
    </source>
</evidence>
<dbReference type="InterPro" id="IPR011013">
    <property type="entry name" value="Gal_mutarotase_sf_dom"/>
</dbReference>
<dbReference type="GO" id="GO:0004553">
    <property type="term" value="F:hydrolase activity, hydrolyzing O-glycosyl compounds"/>
    <property type="evidence" value="ECO:0007669"/>
    <property type="project" value="TreeGrafter"/>
</dbReference>
<feature type="domain" description="Glycoside hydrolase family 65 N-terminal" evidence="3">
    <location>
        <begin position="124"/>
        <end position="371"/>
    </location>
</feature>
<dbReference type="GO" id="GO:0016757">
    <property type="term" value="F:glycosyltransferase activity"/>
    <property type="evidence" value="ECO:0007669"/>
    <property type="project" value="UniProtKB-ARBA"/>
</dbReference>
<dbReference type="Gene3D" id="2.60.420.10">
    <property type="entry name" value="Maltose phosphorylase, domain 3"/>
    <property type="match status" value="1"/>
</dbReference>
<dbReference type="PANTHER" id="PTHR11051">
    <property type="entry name" value="GLYCOSYL HYDROLASE-RELATED"/>
    <property type="match status" value="1"/>
</dbReference>
<dbReference type="InterPro" id="IPR037018">
    <property type="entry name" value="GH65_N"/>
</dbReference>
<protein>
    <submittedName>
        <fullName evidence="4">Kojibiose phosphorylase</fullName>
    </submittedName>
</protein>
<dbReference type="GO" id="GO:0005975">
    <property type="term" value="P:carbohydrate metabolic process"/>
    <property type="evidence" value="ECO:0007669"/>
    <property type="project" value="InterPro"/>
</dbReference>
<dbReference type="Gene3D" id="1.50.10.10">
    <property type="match status" value="1"/>
</dbReference>
<evidence type="ECO:0000259" key="3">
    <source>
        <dbReference type="Pfam" id="PF03636"/>
    </source>
</evidence>
<proteinExistence type="predicted"/>
<dbReference type="GO" id="GO:0030246">
    <property type="term" value="F:carbohydrate binding"/>
    <property type="evidence" value="ECO:0007669"/>
    <property type="project" value="InterPro"/>
</dbReference>
<dbReference type="SUPFAM" id="SSF48208">
    <property type="entry name" value="Six-hairpin glycosidases"/>
    <property type="match status" value="1"/>
</dbReference>
<dbReference type="InterPro" id="IPR005194">
    <property type="entry name" value="Glyco_hydro_65_C"/>
</dbReference>
<dbReference type="PATRIC" id="fig|1007676.4.peg.180"/>
<name>A0A0H4QXN6_9LACO</name>
<dbReference type="Pfam" id="PF03636">
    <property type="entry name" value="Glyco_hydro_65N"/>
    <property type="match status" value="1"/>
</dbReference>
<dbReference type="OrthoDB" id="9758855at2"/>
<gene>
    <name evidence="4" type="ORF">ABM34_00860</name>
</gene>
<reference evidence="5" key="1">
    <citation type="submission" date="2015-07" db="EMBL/GenBank/DDBJ databases">
        <title>Lactobacillus ginsenosidimutans/EMML 3141/ whole genome sequencing.</title>
        <authorList>
            <person name="Kim M.K."/>
            <person name="Im W.-T."/>
            <person name="Srinivasan S."/>
            <person name="Lee J.-J."/>
        </authorList>
    </citation>
    <scope>NUCLEOTIDE SEQUENCE [LARGE SCALE GENOMIC DNA]</scope>
    <source>
        <strain evidence="5">EMML 3041</strain>
    </source>
</reference>